<feature type="compositionally biased region" description="Low complexity" evidence="4">
    <location>
        <begin position="392"/>
        <end position="402"/>
    </location>
</feature>
<proteinExistence type="predicted"/>
<name>A0A395XX92_BIFLN</name>
<evidence type="ECO:0000313" key="7">
    <source>
        <dbReference type="Proteomes" id="UP000265775"/>
    </source>
</evidence>
<gene>
    <name evidence="6" type="ORF">DWV59_10205</name>
</gene>
<feature type="transmembrane region" description="Helical" evidence="5">
    <location>
        <begin position="23"/>
        <end position="42"/>
    </location>
</feature>
<evidence type="ECO:0000256" key="1">
    <source>
        <dbReference type="ARBA" id="ARBA00022692"/>
    </source>
</evidence>
<dbReference type="GO" id="GO:0030255">
    <property type="term" value="P:protein secretion by the type IV secretion system"/>
    <property type="evidence" value="ECO:0007669"/>
    <property type="project" value="InterPro"/>
</dbReference>
<keyword evidence="3 5" id="KW-0472">Membrane</keyword>
<comment type="caution">
    <text evidence="6">The sequence shown here is derived from an EMBL/GenBank/DDBJ whole genome shotgun (WGS) entry which is preliminary data.</text>
</comment>
<evidence type="ECO:0000256" key="5">
    <source>
        <dbReference type="SAM" id="Phobius"/>
    </source>
</evidence>
<feature type="compositionally biased region" description="Gly residues" evidence="4">
    <location>
        <begin position="403"/>
        <end position="417"/>
    </location>
</feature>
<feature type="compositionally biased region" description="Pro residues" evidence="4">
    <location>
        <begin position="457"/>
        <end position="472"/>
    </location>
</feature>
<protein>
    <recommendedName>
        <fullName evidence="8">Type IV secretion system protein</fullName>
    </recommendedName>
</protein>
<evidence type="ECO:0000256" key="2">
    <source>
        <dbReference type="ARBA" id="ARBA00022989"/>
    </source>
</evidence>
<feature type="region of interest" description="Disordered" evidence="4">
    <location>
        <begin position="344"/>
        <end position="481"/>
    </location>
</feature>
<accession>A0A395XX92</accession>
<feature type="compositionally biased region" description="Gly residues" evidence="4">
    <location>
        <begin position="423"/>
        <end position="443"/>
    </location>
</feature>
<dbReference type="EMBL" id="QSAR01000014">
    <property type="protein sequence ID" value="RGW63325.1"/>
    <property type="molecule type" value="Genomic_DNA"/>
</dbReference>
<dbReference type="AlphaFoldDB" id="A0A395XX92"/>
<evidence type="ECO:0000313" key="6">
    <source>
        <dbReference type="EMBL" id="RGW63325.1"/>
    </source>
</evidence>
<feature type="transmembrane region" description="Helical" evidence="5">
    <location>
        <begin position="171"/>
        <end position="192"/>
    </location>
</feature>
<keyword evidence="1 5" id="KW-0812">Transmembrane</keyword>
<feature type="transmembrane region" description="Helical" evidence="5">
    <location>
        <begin position="204"/>
        <end position="228"/>
    </location>
</feature>
<keyword evidence="2 5" id="KW-1133">Transmembrane helix</keyword>
<evidence type="ECO:0000256" key="3">
    <source>
        <dbReference type="ARBA" id="ARBA00023136"/>
    </source>
</evidence>
<dbReference type="PANTHER" id="PTHR24637">
    <property type="entry name" value="COLLAGEN"/>
    <property type="match status" value="1"/>
</dbReference>
<organism evidence="6 7">
    <name type="scientific">Bifidobacterium longum</name>
    <dbReference type="NCBI Taxonomy" id="216816"/>
    <lineage>
        <taxon>Bacteria</taxon>
        <taxon>Bacillati</taxon>
        <taxon>Actinomycetota</taxon>
        <taxon>Actinomycetes</taxon>
        <taxon>Bifidobacteriales</taxon>
        <taxon>Bifidobacteriaceae</taxon>
        <taxon>Bifidobacterium</taxon>
    </lineage>
</organism>
<feature type="compositionally biased region" description="Basic and acidic residues" evidence="4">
    <location>
        <begin position="349"/>
        <end position="359"/>
    </location>
</feature>
<feature type="transmembrane region" description="Helical" evidence="5">
    <location>
        <begin position="141"/>
        <end position="165"/>
    </location>
</feature>
<evidence type="ECO:0008006" key="8">
    <source>
        <dbReference type="Google" id="ProtNLM"/>
    </source>
</evidence>
<feature type="transmembrane region" description="Helical" evidence="5">
    <location>
        <begin position="95"/>
        <end position="120"/>
    </location>
</feature>
<dbReference type="InterPro" id="IPR007688">
    <property type="entry name" value="Conjugal_tfr_TrbL/VirB6"/>
</dbReference>
<feature type="transmembrane region" description="Helical" evidence="5">
    <location>
        <begin position="54"/>
        <end position="75"/>
    </location>
</feature>
<dbReference type="RefSeq" id="WP_117781891.1">
    <property type="nucleotide sequence ID" value="NZ_QSAR01000014.1"/>
</dbReference>
<evidence type="ECO:0000256" key="4">
    <source>
        <dbReference type="SAM" id="MobiDB-lite"/>
    </source>
</evidence>
<dbReference type="Proteomes" id="UP000265775">
    <property type="component" value="Unassembled WGS sequence"/>
</dbReference>
<reference evidence="6 7" key="1">
    <citation type="submission" date="2018-08" db="EMBL/GenBank/DDBJ databases">
        <title>A genome reference for cultivated species of the human gut microbiota.</title>
        <authorList>
            <person name="Zou Y."/>
            <person name="Xue W."/>
            <person name="Luo G."/>
        </authorList>
    </citation>
    <scope>NUCLEOTIDE SEQUENCE [LARGE SCALE GENOMIC DNA]</scope>
    <source>
        <strain evidence="6 7">AF11-12</strain>
    </source>
</reference>
<dbReference type="Pfam" id="PF04610">
    <property type="entry name" value="TrbL"/>
    <property type="match status" value="1"/>
</dbReference>
<dbReference type="PANTHER" id="PTHR24637:SF421">
    <property type="entry name" value="CUTICLE COLLAGEN DPY-2"/>
    <property type="match status" value="1"/>
</dbReference>
<sequence>MGDVVEAVLQKLFPWMLDPMGKALQGMMVGAFSSTAGSVSYAEWNVAITAANRIGWVMGFVNMLICAVGAVHAAVKASPAESVKSFAMAVLAWPLTAICVSVMITCEGIVSLLSARILAVGADTTKGRGMESMVSAMFKKILEQASVLHSLTMLLVYLVLFVGVFLLCCMLAARTLCLVLLAAIAPLPVMSAGWKATRPAMRRWLSAVVGVMLAKPLAALVITVGSALMTSQTTSGVGEGSFWDLLVGIAAIYMACYSPKMIMPVVQFLGDDRSMGMQQAASQAGRNALVTAAQLTRQVVTAAAGVATGGAAAAGVQLPGMAQGGLAALTGQWGQVGEQAGKMLAGSKSDGKDKDDGGGARDSGAHAADPSKDDGYEPPVSAPPGPDGSAIPAPDGASSAGTAPGGEGGDGGRGVAGLDGSDGSDGIGGEGGLGGAGGEGRTGSSGAPGSPGDPGLPGMPGPDAVPAPPVSPQSPSGPVLA</sequence>